<dbReference type="Proteomes" id="UP000016922">
    <property type="component" value="Unassembled WGS sequence"/>
</dbReference>
<dbReference type="STRING" id="1116229.S3DEJ2"/>
<dbReference type="AlphaFoldDB" id="S3DEJ2"/>
<evidence type="ECO:0000313" key="3">
    <source>
        <dbReference type="Proteomes" id="UP000016922"/>
    </source>
</evidence>
<reference evidence="2 3" key="1">
    <citation type="journal article" date="2013" name="BMC Genomics">
        <title>Genomics-driven discovery of the pneumocandin biosynthetic gene cluster in the fungus Glarea lozoyensis.</title>
        <authorList>
            <person name="Chen L."/>
            <person name="Yue Q."/>
            <person name="Zhang X."/>
            <person name="Xiang M."/>
            <person name="Wang C."/>
            <person name="Li S."/>
            <person name="Che Y."/>
            <person name="Ortiz-Lopez F.J."/>
            <person name="Bills G.F."/>
            <person name="Liu X."/>
            <person name="An Z."/>
        </authorList>
    </citation>
    <scope>NUCLEOTIDE SEQUENCE [LARGE SCALE GENOMIC DNA]</scope>
    <source>
        <strain evidence="3">ATCC 20868 / MF5171</strain>
    </source>
</reference>
<dbReference type="eggNOG" id="KOG4157">
    <property type="taxonomic scope" value="Eukaryota"/>
</dbReference>
<dbReference type="Pfam" id="PF09362">
    <property type="entry name" value="DUF1996"/>
    <property type="match status" value="1"/>
</dbReference>
<protein>
    <recommendedName>
        <fullName evidence="1">DUF1996 domain-containing protein</fullName>
    </recommendedName>
</protein>
<dbReference type="PANTHER" id="PTHR43662:SF3">
    <property type="entry name" value="DOMAIN PROTEIN, PUTATIVE (AFU_ORTHOLOGUE AFUA_6G11970)-RELATED"/>
    <property type="match status" value="1"/>
</dbReference>
<dbReference type="HOGENOM" id="CLU_014722_3_2_1"/>
<gene>
    <name evidence="2" type="ORF">GLAREA_03353</name>
</gene>
<feature type="domain" description="DUF1996" evidence="1">
    <location>
        <begin position="38"/>
        <end position="263"/>
    </location>
</feature>
<keyword evidence="3" id="KW-1185">Reference proteome</keyword>
<name>S3DEJ2_GLAL2</name>
<organism evidence="2 3">
    <name type="scientific">Glarea lozoyensis (strain ATCC 20868 / MF5171)</name>
    <dbReference type="NCBI Taxonomy" id="1116229"/>
    <lineage>
        <taxon>Eukaryota</taxon>
        <taxon>Fungi</taxon>
        <taxon>Dikarya</taxon>
        <taxon>Ascomycota</taxon>
        <taxon>Pezizomycotina</taxon>
        <taxon>Leotiomycetes</taxon>
        <taxon>Helotiales</taxon>
        <taxon>Helotiaceae</taxon>
        <taxon>Glarea</taxon>
    </lineage>
</organism>
<dbReference type="OrthoDB" id="74764at2759"/>
<sequence length="413" mass="45070">MTLNTLGRLAIDLLAAAGQTTAFFRLPCAAPIVIERADPVISPGQVSSHVHTIMGGNGFGFEMNFASTQKSTCSSCTVIEDKSNYWVPTLYYKTKDGKFTEVTQTGGATIYYLQRSDPKDPEPGLVAFPNEFRMVAGNTFLRSYADTVEARAITFACLGTNTPETHGLPNIKCPNDLRAQVFFPSCWNGKDFDTKDHKSHVAYPSGVTTGPCPKEFPKRFISIFYEIIFNTPNFEWYSDQQPFVLSNGDPTGYGFHTDFVNGWKEGVLQKAINDCTDDSGVIEKCKHFSFVTNEDARSCRVPASVAEKTSGTVDTLPGCNAVQAGPEPAKPLSNCGATTSISKPQFPFTDQTKTKGFAYIGCGLDPGGQPRTLKGAKDERNTMTIESCIDFCVSKGFNVAGDFYRPASVRVLH</sequence>
<proteinExistence type="predicted"/>
<dbReference type="EMBL" id="KE145363">
    <property type="protein sequence ID" value="EPE30386.1"/>
    <property type="molecule type" value="Genomic_DNA"/>
</dbReference>
<evidence type="ECO:0000313" key="2">
    <source>
        <dbReference type="EMBL" id="EPE30386.1"/>
    </source>
</evidence>
<evidence type="ECO:0000259" key="1">
    <source>
        <dbReference type="Pfam" id="PF09362"/>
    </source>
</evidence>
<dbReference type="OMA" id="EMLAGDH"/>
<dbReference type="PANTHER" id="PTHR43662">
    <property type="match status" value="1"/>
</dbReference>
<dbReference type="KEGG" id="glz:GLAREA_03353"/>
<accession>S3DEJ2</accession>
<dbReference type="InterPro" id="IPR018535">
    <property type="entry name" value="DUF1996"/>
</dbReference>
<dbReference type="RefSeq" id="XP_008081797.1">
    <property type="nucleotide sequence ID" value="XM_008083606.1"/>
</dbReference>
<dbReference type="GeneID" id="19462408"/>